<evidence type="ECO:0000313" key="5">
    <source>
        <dbReference type="EMBL" id="SDZ48559.1"/>
    </source>
</evidence>
<dbReference type="CDD" id="cd17267">
    <property type="entry name" value="RMtype1_S_EcoAO83I-TRD1-CR1_like"/>
    <property type="match status" value="1"/>
</dbReference>
<evidence type="ECO:0000313" key="6">
    <source>
        <dbReference type="Proteomes" id="UP000199663"/>
    </source>
</evidence>
<dbReference type="InterPro" id="IPR000055">
    <property type="entry name" value="Restrct_endonuc_typeI_TRD"/>
</dbReference>
<sequence>MSEKSMLPKLRFSDFKENWQEKNLEDICTLQRGFDITAKSRIHGDFPVYSSSGISYFHNQYKVKGPGIVTGRKGVLGKVFFILGPHWPHDTTLWVKNFHGNDVKFVYWLLVNFKLERFDAASSIPTLNRNNVHRIKVLVPSLPEQQKIASFLSSVDERIDLLERKKEKLEVYKKGVMQQIFSQKIRFKQDDGSEFPDWEERKLGEVGDFYGGGTPESTKEHFWKGKVPWISSSNLTDNSIFKVSKTRFISEEAIVQSATKKVPPGSVLIVTRVGVGKVAFSDESLCTSQDFASIAPNNQYNPIYLAYCLLCLRSKIINLSQGTSIKGVILEDLKSLKIPSPSKEEQKKIAAFLNSIDENLETLDRQIQGLRTWKKGLLQQMFV</sequence>
<name>A0A1H3TGV3_9BACT</name>
<evidence type="ECO:0000256" key="3">
    <source>
        <dbReference type="ARBA" id="ARBA00023125"/>
    </source>
</evidence>
<gene>
    <name evidence="5" type="ORF">SAMN05444412_1174</name>
</gene>
<dbReference type="CDD" id="cd17513">
    <property type="entry name" value="RMtype1_S_AveSPN6ORF1907P_TRD2-CR2_like"/>
    <property type="match status" value="1"/>
</dbReference>
<dbReference type="SUPFAM" id="SSF116734">
    <property type="entry name" value="DNA methylase specificity domain"/>
    <property type="match status" value="2"/>
</dbReference>
<keyword evidence="2" id="KW-0680">Restriction system</keyword>
<protein>
    <submittedName>
        <fullName evidence="5">Type I restriction enzyme, S subunit</fullName>
    </submittedName>
</protein>
<evidence type="ECO:0000256" key="1">
    <source>
        <dbReference type="ARBA" id="ARBA00010923"/>
    </source>
</evidence>
<evidence type="ECO:0000259" key="4">
    <source>
        <dbReference type="Pfam" id="PF01420"/>
    </source>
</evidence>
<organism evidence="5 6">
    <name type="scientific">Rhodonellum ikkaensis</name>
    <dbReference type="NCBI Taxonomy" id="336829"/>
    <lineage>
        <taxon>Bacteria</taxon>
        <taxon>Pseudomonadati</taxon>
        <taxon>Bacteroidota</taxon>
        <taxon>Cytophagia</taxon>
        <taxon>Cytophagales</taxon>
        <taxon>Cytophagaceae</taxon>
        <taxon>Rhodonellum</taxon>
    </lineage>
</organism>
<keyword evidence="3" id="KW-0238">DNA-binding</keyword>
<dbReference type="Proteomes" id="UP000199663">
    <property type="component" value="Unassembled WGS sequence"/>
</dbReference>
<dbReference type="PANTHER" id="PTHR30408">
    <property type="entry name" value="TYPE-1 RESTRICTION ENZYME ECOKI SPECIFICITY PROTEIN"/>
    <property type="match status" value="1"/>
</dbReference>
<dbReference type="Gene3D" id="1.10.287.1120">
    <property type="entry name" value="Bipartite methylase S protein"/>
    <property type="match status" value="2"/>
</dbReference>
<comment type="similarity">
    <text evidence="1">Belongs to the type-I restriction system S methylase family.</text>
</comment>
<dbReference type="EMBL" id="FNQC01000017">
    <property type="protein sequence ID" value="SDZ48559.1"/>
    <property type="molecule type" value="Genomic_DNA"/>
</dbReference>
<dbReference type="Pfam" id="PF01420">
    <property type="entry name" value="Methylase_S"/>
    <property type="match status" value="2"/>
</dbReference>
<dbReference type="RefSeq" id="WP_019599907.1">
    <property type="nucleotide sequence ID" value="NZ_FNQC01000017.1"/>
</dbReference>
<evidence type="ECO:0000256" key="2">
    <source>
        <dbReference type="ARBA" id="ARBA00022747"/>
    </source>
</evidence>
<dbReference type="InterPro" id="IPR052021">
    <property type="entry name" value="Type-I_RS_S_subunit"/>
</dbReference>
<dbReference type="PANTHER" id="PTHR30408:SF12">
    <property type="entry name" value="TYPE I RESTRICTION ENZYME MJAVIII SPECIFICITY SUBUNIT"/>
    <property type="match status" value="1"/>
</dbReference>
<comment type="caution">
    <text evidence="5">The sequence shown here is derived from an EMBL/GenBank/DDBJ whole genome shotgun (WGS) entry which is preliminary data.</text>
</comment>
<dbReference type="Gene3D" id="3.90.220.20">
    <property type="entry name" value="DNA methylase specificity domains"/>
    <property type="match status" value="2"/>
</dbReference>
<accession>A0A1H3TGV3</accession>
<reference evidence="5 6" key="1">
    <citation type="submission" date="2016-10" db="EMBL/GenBank/DDBJ databases">
        <authorList>
            <person name="Varghese N."/>
            <person name="Submissions S."/>
        </authorList>
    </citation>
    <scope>NUCLEOTIDE SEQUENCE [LARGE SCALE GENOMIC DNA]</scope>
    <source>
        <strain evidence="5 6">DSM 17997</strain>
    </source>
</reference>
<keyword evidence="6" id="KW-1185">Reference proteome</keyword>
<dbReference type="InterPro" id="IPR044946">
    <property type="entry name" value="Restrct_endonuc_typeI_TRD_sf"/>
</dbReference>
<feature type="domain" description="Type I restriction modification DNA specificity" evidence="4">
    <location>
        <begin position="197"/>
        <end position="365"/>
    </location>
</feature>
<feature type="domain" description="Type I restriction modification DNA specificity" evidence="4">
    <location>
        <begin position="17"/>
        <end position="170"/>
    </location>
</feature>
<proteinExistence type="inferred from homology"/>